<comment type="caution">
    <text evidence="3">The sequence shown here is derived from an EMBL/GenBank/DDBJ whole genome shotgun (WGS) entry which is preliminary data.</text>
</comment>
<reference evidence="3" key="1">
    <citation type="submission" date="2023-10" db="EMBL/GenBank/DDBJ databases">
        <authorList>
            <person name="Chen Y."/>
            <person name="Shah S."/>
            <person name="Dougan E. K."/>
            <person name="Thang M."/>
            <person name="Chan C."/>
        </authorList>
    </citation>
    <scope>NUCLEOTIDE SEQUENCE [LARGE SCALE GENOMIC DNA]</scope>
</reference>
<evidence type="ECO:0000313" key="4">
    <source>
        <dbReference type="Proteomes" id="UP001189429"/>
    </source>
</evidence>
<feature type="chain" id="PRO_5046885099" evidence="2">
    <location>
        <begin position="20"/>
        <end position="190"/>
    </location>
</feature>
<sequence length="190" mass="20350">MGLLSFVLWWLTVSKEIFSMVSLSDALRSVPTAEQTEISSTADRPALVSMARWRKATVVGVLVVRSFVCLALAVCGTLHLASTISLGDLLLNAVALEVLCSRWTSSASTSWPPAPFGSSSPRRRRWRSLPAPHGVASTGGPSWRALPSLSGSHSCTGSLCGSSREFSWTREKRSVAATWTSSPASTRTAR</sequence>
<gene>
    <name evidence="3" type="ORF">PCOR1329_LOCUS43078</name>
</gene>
<dbReference type="EMBL" id="CAUYUJ010015174">
    <property type="protein sequence ID" value="CAK0850772.1"/>
    <property type="molecule type" value="Genomic_DNA"/>
</dbReference>
<evidence type="ECO:0000313" key="3">
    <source>
        <dbReference type="EMBL" id="CAK0850772.1"/>
    </source>
</evidence>
<protein>
    <submittedName>
        <fullName evidence="3">Uncharacterized protein</fullName>
    </submittedName>
</protein>
<accession>A0ABN9TWU8</accession>
<feature type="compositionally biased region" description="Low complexity" evidence="1">
    <location>
        <begin position="106"/>
        <end position="120"/>
    </location>
</feature>
<name>A0ABN9TWU8_9DINO</name>
<proteinExistence type="predicted"/>
<dbReference type="Proteomes" id="UP001189429">
    <property type="component" value="Unassembled WGS sequence"/>
</dbReference>
<keyword evidence="4" id="KW-1185">Reference proteome</keyword>
<feature type="region of interest" description="Disordered" evidence="1">
    <location>
        <begin position="106"/>
        <end position="139"/>
    </location>
</feature>
<feature type="compositionally biased region" description="Polar residues" evidence="1">
    <location>
        <begin position="177"/>
        <end position="190"/>
    </location>
</feature>
<feature type="region of interest" description="Disordered" evidence="1">
    <location>
        <begin position="170"/>
        <end position="190"/>
    </location>
</feature>
<organism evidence="3 4">
    <name type="scientific">Prorocentrum cordatum</name>
    <dbReference type="NCBI Taxonomy" id="2364126"/>
    <lineage>
        <taxon>Eukaryota</taxon>
        <taxon>Sar</taxon>
        <taxon>Alveolata</taxon>
        <taxon>Dinophyceae</taxon>
        <taxon>Prorocentrales</taxon>
        <taxon>Prorocentraceae</taxon>
        <taxon>Prorocentrum</taxon>
    </lineage>
</organism>
<evidence type="ECO:0000256" key="2">
    <source>
        <dbReference type="SAM" id="SignalP"/>
    </source>
</evidence>
<keyword evidence="2" id="KW-0732">Signal</keyword>
<evidence type="ECO:0000256" key="1">
    <source>
        <dbReference type="SAM" id="MobiDB-lite"/>
    </source>
</evidence>
<feature type="signal peptide" evidence="2">
    <location>
        <begin position="1"/>
        <end position="19"/>
    </location>
</feature>